<organism evidence="2">
    <name type="scientific">viral metagenome</name>
    <dbReference type="NCBI Taxonomy" id="1070528"/>
    <lineage>
        <taxon>unclassified sequences</taxon>
        <taxon>metagenomes</taxon>
        <taxon>organismal metagenomes</taxon>
    </lineage>
</organism>
<name>A0A6C0K992_9ZZZZ</name>
<dbReference type="EMBL" id="MN740816">
    <property type="protein sequence ID" value="QHU13257.1"/>
    <property type="molecule type" value="Genomic_DNA"/>
</dbReference>
<evidence type="ECO:0000313" key="2">
    <source>
        <dbReference type="EMBL" id="QHU13257.1"/>
    </source>
</evidence>
<reference evidence="2" key="1">
    <citation type="journal article" date="2020" name="Nature">
        <title>Giant virus diversity and host interactions through global metagenomics.</title>
        <authorList>
            <person name="Schulz F."/>
            <person name="Roux S."/>
            <person name="Paez-Espino D."/>
            <person name="Jungbluth S."/>
            <person name="Walsh D.A."/>
            <person name="Denef V.J."/>
            <person name="McMahon K.D."/>
            <person name="Konstantinidis K.T."/>
            <person name="Eloe-Fadrosh E.A."/>
            <person name="Kyrpides N.C."/>
            <person name="Woyke T."/>
        </authorList>
    </citation>
    <scope>NUCLEOTIDE SEQUENCE</scope>
    <source>
        <strain evidence="2">GVMAG-S-1101178-127</strain>
    </source>
</reference>
<accession>A0A6C0K992</accession>
<protein>
    <submittedName>
        <fullName evidence="2">Uncharacterized protein</fullName>
    </submittedName>
</protein>
<feature type="compositionally biased region" description="Basic residues" evidence="1">
    <location>
        <begin position="23"/>
        <end position="33"/>
    </location>
</feature>
<dbReference type="AlphaFoldDB" id="A0A6C0K992"/>
<proteinExistence type="predicted"/>
<sequence length="117" mass="12501">MSSPADYQSLTATTKGGCGCTGGRRHRRKHSMKRGGVGAIDDALFAVGTSYAAKRFGQKKRLGGRHTRRHRGGAGVVDDALVAGTALGLAHYFTKKGKKGGARRRVLPRRLTRKALV</sequence>
<feature type="region of interest" description="Disordered" evidence="1">
    <location>
        <begin position="13"/>
        <end position="34"/>
    </location>
</feature>
<evidence type="ECO:0000256" key="1">
    <source>
        <dbReference type="SAM" id="MobiDB-lite"/>
    </source>
</evidence>